<dbReference type="PRINTS" id="PR00380">
    <property type="entry name" value="KINESINHEAVY"/>
</dbReference>
<dbReference type="Pfam" id="PF01535">
    <property type="entry name" value="PPR"/>
    <property type="match status" value="1"/>
</dbReference>
<feature type="repeat" description="PPR" evidence="5">
    <location>
        <begin position="88"/>
        <end position="122"/>
    </location>
</feature>
<feature type="coiled-coil region" evidence="7">
    <location>
        <begin position="660"/>
        <end position="705"/>
    </location>
</feature>
<dbReference type="SUPFAM" id="SSF52540">
    <property type="entry name" value="P-loop containing nucleoside triphosphate hydrolases"/>
    <property type="match status" value="1"/>
</dbReference>
<dbReference type="Proteomes" id="UP001642484">
    <property type="component" value="Unassembled WGS sequence"/>
</dbReference>
<dbReference type="InterPro" id="IPR036961">
    <property type="entry name" value="Kinesin_motor_dom_sf"/>
</dbReference>
<evidence type="ECO:0000256" key="4">
    <source>
        <dbReference type="PROSITE-ProRule" id="PRU00283"/>
    </source>
</evidence>
<evidence type="ECO:0000256" key="7">
    <source>
        <dbReference type="SAM" id="Coils"/>
    </source>
</evidence>
<organism evidence="9 10">
    <name type="scientific">Durusdinium trenchii</name>
    <dbReference type="NCBI Taxonomy" id="1381693"/>
    <lineage>
        <taxon>Eukaryota</taxon>
        <taxon>Sar</taxon>
        <taxon>Alveolata</taxon>
        <taxon>Dinophyceae</taxon>
        <taxon>Suessiales</taxon>
        <taxon>Symbiodiniaceae</taxon>
        <taxon>Durusdinium</taxon>
    </lineage>
</organism>
<dbReference type="Pfam" id="PF00225">
    <property type="entry name" value="Kinesin"/>
    <property type="match status" value="1"/>
</dbReference>
<dbReference type="Pfam" id="PF13041">
    <property type="entry name" value="PPR_2"/>
    <property type="match status" value="1"/>
</dbReference>
<keyword evidence="10" id="KW-1185">Reference proteome</keyword>
<keyword evidence="2 6" id="KW-0547">Nucleotide-binding</keyword>
<dbReference type="SMART" id="SM00129">
    <property type="entry name" value="KISc"/>
    <property type="match status" value="1"/>
</dbReference>
<dbReference type="PANTHER" id="PTHR47936">
    <property type="entry name" value="PPR_LONG DOMAIN-CONTAINING PROTEIN"/>
    <property type="match status" value="1"/>
</dbReference>
<keyword evidence="3 6" id="KW-0067">ATP-binding</keyword>
<evidence type="ECO:0000313" key="10">
    <source>
        <dbReference type="Proteomes" id="UP001642484"/>
    </source>
</evidence>
<name>A0ABP0HPS3_9DINO</name>
<sequence length="722" mass="80133">MITACDWSGQWRQALQTFTDARHATDTVVRNVRGQGARNGFHSDHFHCVRASVMDIITYNAAISACDEHLHVALKLFQELQQNSVVPNVVTYSSVISACERGGQWQQALWLLWVMQRHRLQPNIVSYSAAISACEKAGRWQLAVLLLALCENQRNRPNLITYNTVMSACEKGSQWIHALDILVSIRRLRFDVVSYAAAMMSACEMGARFARSLKILSILQTDSVRSLHGALQKRAVLGGVGGRGSLHILQAESFRKMGDANRSIRATGMNPESSRGHTLFILRFRKEVKRGGWVEEFRSKLCLVDLAGSERAHDTGLTGVGLEEGIAINQSLSALGQCLVQLCKGERVNHPDKLTKLLSESLGGNAVTVMIAALSPADINYNDTVSTLRFADNAKKMPVKVKKQLDPTAELIRQLQEENAKLQAQLQSMGSEEIEKERRDWEDKLAAADKKVQDSQKALEDMKANAESNSRVRMVRAKTGIVDEALTVDELEAKVKELEDLKNNSDSKLEELNIEISKLQARIQELGGPEEAEKEQDELVDLMRHKTSNQAHNAALQEQQKDTLAMLMEARLGEIERLQDARDAVRLEALKVKKDGGTDTQAQEECLAKLEEQLVLARNDCESMSEKAVEVGMGKIFRAAILALHRQDEDSKVQYLQDQLSILQASADQDAAQVRRLEEEGAAALAEAQKAAEEAKEAAEFALQEKMEHVQASSQLEAIATL</sequence>
<dbReference type="PROSITE" id="PS51375">
    <property type="entry name" value="PPR"/>
    <property type="match status" value="1"/>
</dbReference>
<evidence type="ECO:0000256" key="2">
    <source>
        <dbReference type="ARBA" id="ARBA00022741"/>
    </source>
</evidence>
<dbReference type="PROSITE" id="PS50067">
    <property type="entry name" value="KINESIN_MOTOR_2"/>
    <property type="match status" value="1"/>
</dbReference>
<dbReference type="PANTHER" id="PTHR47936:SF1">
    <property type="entry name" value="PENTATRICOPEPTIDE REPEAT-CONTAINING PROTEIN GUN1, CHLOROPLASTIC"/>
    <property type="match status" value="1"/>
</dbReference>
<dbReference type="InterPro" id="IPR027417">
    <property type="entry name" value="P-loop_NTPase"/>
</dbReference>
<evidence type="ECO:0000256" key="6">
    <source>
        <dbReference type="RuleBase" id="RU000394"/>
    </source>
</evidence>
<protein>
    <recommendedName>
        <fullName evidence="6">Kinesin-like protein</fullName>
    </recommendedName>
</protein>
<dbReference type="InterPro" id="IPR002885">
    <property type="entry name" value="PPR_rpt"/>
</dbReference>
<proteinExistence type="inferred from homology"/>
<keyword evidence="6" id="KW-0493">Microtubule</keyword>
<dbReference type="Gene3D" id="1.25.40.10">
    <property type="entry name" value="Tetratricopeptide repeat domain"/>
    <property type="match status" value="1"/>
</dbReference>
<dbReference type="InterPro" id="IPR019821">
    <property type="entry name" value="Kinesin_motor_CS"/>
</dbReference>
<reference evidence="9 10" key="1">
    <citation type="submission" date="2024-02" db="EMBL/GenBank/DDBJ databases">
        <authorList>
            <person name="Chen Y."/>
            <person name="Shah S."/>
            <person name="Dougan E. K."/>
            <person name="Thang M."/>
            <person name="Chan C."/>
        </authorList>
    </citation>
    <scope>NUCLEOTIDE SEQUENCE [LARGE SCALE GENOMIC DNA]</scope>
</reference>
<comment type="similarity">
    <text evidence="4 6">Belongs to the TRAFAC class myosin-kinesin ATPase superfamily. Kinesin family.</text>
</comment>
<evidence type="ECO:0000256" key="1">
    <source>
        <dbReference type="ARBA" id="ARBA00022737"/>
    </source>
</evidence>
<dbReference type="Gene3D" id="3.40.850.10">
    <property type="entry name" value="Kinesin motor domain"/>
    <property type="match status" value="1"/>
</dbReference>
<dbReference type="InterPro" id="IPR001752">
    <property type="entry name" value="Kinesin_motor_dom"/>
</dbReference>
<accession>A0ABP0HPS3</accession>
<feature type="domain" description="Kinesin motor" evidence="8">
    <location>
        <begin position="250"/>
        <end position="397"/>
    </location>
</feature>
<dbReference type="PROSITE" id="PS00411">
    <property type="entry name" value="KINESIN_MOTOR_1"/>
    <property type="match status" value="1"/>
</dbReference>
<feature type="coiled-coil region" evidence="7">
    <location>
        <begin position="575"/>
        <end position="627"/>
    </location>
</feature>
<dbReference type="InterPro" id="IPR011990">
    <property type="entry name" value="TPR-like_helical_dom_sf"/>
</dbReference>
<evidence type="ECO:0000259" key="8">
    <source>
        <dbReference type="PROSITE" id="PS50067"/>
    </source>
</evidence>
<comment type="caution">
    <text evidence="4">Lacks conserved residue(s) required for the propagation of feature annotation.</text>
</comment>
<keyword evidence="1" id="KW-0677">Repeat</keyword>
<evidence type="ECO:0000313" key="9">
    <source>
        <dbReference type="EMBL" id="CAK8992231.1"/>
    </source>
</evidence>
<keyword evidence="7" id="KW-0175">Coiled coil</keyword>
<feature type="coiled-coil region" evidence="7">
    <location>
        <begin position="405"/>
        <end position="522"/>
    </location>
</feature>
<comment type="caution">
    <text evidence="9">The sequence shown here is derived from an EMBL/GenBank/DDBJ whole genome shotgun (WGS) entry which is preliminary data.</text>
</comment>
<evidence type="ECO:0000256" key="3">
    <source>
        <dbReference type="ARBA" id="ARBA00022840"/>
    </source>
</evidence>
<dbReference type="EMBL" id="CAXAMN010001102">
    <property type="protein sequence ID" value="CAK8992231.1"/>
    <property type="molecule type" value="Genomic_DNA"/>
</dbReference>
<keyword evidence="6" id="KW-0505">Motor protein</keyword>
<gene>
    <name evidence="9" type="ORF">CCMP2556_LOCUS2781</name>
</gene>
<evidence type="ECO:0000256" key="5">
    <source>
        <dbReference type="PROSITE-ProRule" id="PRU00708"/>
    </source>
</evidence>